<dbReference type="RefSeq" id="XP_003956686.1">
    <property type="nucleotide sequence ID" value="XM_003956637.1"/>
</dbReference>
<dbReference type="SMART" id="SM00389">
    <property type="entry name" value="HOX"/>
    <property type="match status" value="1"/>
</dbReference>
<dbReference type="EMBL" id="HE650823">
    <property type="protein sequence ID" value="CCF57551.1"/>
    <property type="molecule type" value="Genomic_DNA"/>
</dbReference>
<dbReference type="GeneID" id="13885469"/>
<dbReference type="HOGENOM" id="CLU_043444_0_0_1"/>
<feature type="region of interest" description="Disordered" evidence="6">
    <location>
        <begin position="293"/>
        <end position="315"/>
    </location>
</feature>
<dbReference type="InterPro" id="IPR051000">
    <property type="entry name" value="Homeobox_DNA-bind_prot"/>
</dbReference>
<dbReference type="InterPro" id="IPR001356">
    <property type="entry name" value="HD"/>
</dbReference>
<accession>H2AT51</accession>
<evidence type="ECO:0000256" key="2">
    <source>
        <dbReference type="ARBA" id="ARBA00023155"/>
    </source>
</evidence>
<evidence type="ECO:0000256" key="3">
    <source>
        <dbReference type="ARBA" id="ARBA00023242"/>
    </source>
</evidence>
<dbReference type="Pfam" id="PF00046">
    <property type="entry name" value="Homeodomain"/>
    <property type="match status" value="1"/>
</dbReference>
<evidence type="ECO:0000313" key="8">
    <source>
        <dbReference type="EMBL" id="CCF57551.1"/>
    </source>
</evidence>
<dbReference type="PROSITE" id="PS00027">
    <property type="entry name" value="HOMEOBOX_1"/>
    <property type="match status" value="1"/>
</dbReference>
<dbReference type="GO" id="GO:0000981">
    <property type="term" value="F:DNA-binding transcription factor activity, RNA polymerase II-specific"/>
    <property type="evidence" value="ECO:0007669"/>
    <property type="project" value="InterPro"/>
</dbReference>
<dbReference type="OrthoDB" id="6159439at2759"/>
<dbReference type="PROSITE" id="PS50071">
    <property type="entry name" value="HOMEOBOX_2"/>
    <property type="match status" value="1"/>
</dbReference>
<evidence type="ECO:0000256" key="6">
    <source>
        <dbReference type="SAM" id="MobiDB-lite"/>
    </source>
</evidence>
<comment type="subcellular location">
    <subcellularLocation>
        <location evidence="4 5">Nucleus</location>
    </subcellularLocation>
</comment>
<dbReference type="PANTHER" id="PTHR24324:SF9">
    <property type="entry name" value="HOMEOBOX DOMAIN-CONTAINING PROTEIN"/>
    <property type="match status" value="1"/>
</dbReference>
<feature type="domain" description="Homeobox" evidence="7">
    <location>
        <begin position="152"/>
        <end position="212"/>
    </location>
</feature>
<dbReference type="InterPro" id="IPR009057">
    <property type="entry name" value="Homeodomain-like_sf"/>
</dbReference>
<dbReference type="SUPFAM" id="SSF46689">
    <property type="entry name" value="Homeodomain-like"/>
    <property type="match status" value="1"/>
</dbReference>
<dbReference type="GO" id="GO:0000082">
    <property type="term" value="P:G1/S transition of mitotic cell cycle"/>
    <property type="evidence" value="ECO:0007669"/>
    <property type="project" value="EnsemblFungi"/>
</dbReference>
<keyword evidence="2 4" id="KW-0371">Homeobox</keyword>
<dbReference type="GO" id="GO:0000978">
    <property type="term" value="F:RNA polymerase II cis-regulatory region sequence-specific DNA binding"/>
    <property type="evidence" value="ECO:0007669"/>
    <property type="project" value="TreeGrafter"/>
</dbReference>
<dbReference type="FunCoup" id="H2AT51">
    <property type="interactions" value="1167"/>
</dbReference>
<evidence type="ECO:0000256" key="5">
    <source>
        <dbReference type="RuleBase" id="RU000682"/>
    </source>
</evidence>
<dbReference type="GO" id="GO:0000785">
    <property type="term" value="C:chromatin"/>
    <property type="evidence" value="ECO:0007669"/>
    <property type="project" value="EnsemblFungi"/>
</dbReference>
<feature type="DNA-binding region" description="Homeobox" evidence="4">
    <location>
        <begin position="154"/>
        <end position="213"/>
    </location>
</feature>
<dbReference type="eggNOG" id="KOG0490">
    <property type="taxonomic scope" value="Eukaryota"/>
</dbReference>
<dbReference type="InParanoid" id="H2AT51"/>
<dbReference type="KEGG" id="kaf:KAFR_0C05600"/>
<name>H2AT51_KAZAF</name>
<keyword evidence="3 4" id="KW-0539">Nucleus</keyword>
<dbReference type="GO" id="GO:0030154">
    <property type="term" value="P:cell differentiation"/>
    <property type="evidence" value="ECO:0007669"/>
    <property type="project" value="TreeGrafter"/>
</dbReference>
<dbReference type="GO" id="GO:0005634">
    <property type="term" value="C:nucleus"/>
    <property type="evidence" value="ECO:0007669"/>
    <property type="project" value="UniProtKB-SubCell"/>
</dbReference>
<evidence type="ECO:0000313" key="9">
    <source>
        <dbReference type="Proteomes" id="UP000005220"/>
    </source>
</evidence>
<dbReference type="Gene3D" id="1.10.10.60">
    <property type="entry name" value="Homeodomain-like"/>
    <property type="match status" value="1"/>
</dbReference>
<gene>
    <name evidence="8" type="primary">KAFR0C05600</name>
    <name evidence="8" type="ORF">KAFR_0C05600</name>
</gene>
<keyword evidence="9" id="KW-1185">Reference proteome</keyword>
<protein>
    <recommendedName>
        <fullName evidence="7">Homeobox domain-containing protein</fullName>
    </recommendedName>
</protein>
<sequence length="384" mass="42283">MSTSNHSLPSLSMLLSTDSILPSPIDSFPTKFRTDDHGIIRLPPLSTNAGHNTRPKPLESALRHSSDPLPTPTPELEPKNALRNDMITTLQSPATPVVKNHDAKRINSMITPLTAARDAITPSSNDKKRAFAFITHSQETFGVKEPKIDNAPLARRKRRRTSTQELNILQASFDKCPTPDKKERLELADRCNMTEKAVQIWFQNKRQAVKRAKLAMTTKSNTSIDNSSISDSNTSMNLVESTPLATKVASAINNYSKSASTSSVATDAQQNLNKTPKIYIPYCNTKCGDTTPIRKSTLSRDSSPIRRSPTPNTSRVGQALTFHLKSDKKILTPVKTSPNNKVNKLINGYSSSVDEKNLSPNRKGKLEFRTAGQGPLKELSTNIV</sequence>
<dbReference type="STRING" id="1071382.H2AT51"/>
<dbReference type="Proteomes" id="UP000005220">
    <property type="component" value="Chromosome 3"/>
</dbReference>
<dbReference type="InterPro" id="IPR017970">
    <property type="entry name" value="Homeobox_CS"/>
</dbReference>
<feature type="region of interest" description="Disordered" evidence="6">
    <location>
        <begin position="32"/>
        <end position="79"/>
    </location>
</feature>
<keyword evidence="1 4" id="KW-0238">DNA-binding</keyword>
<dbReference type="GO" id="GO:0000122">
    <property type="term" value="P:negative regulation of transcription by RNA polymerase II"/>
    <property type="evidence" value="ECO:0007669"/>
    <property type="project" value="EnsemblFungi"/>
</dbReference>
<reference evidence="8 9" key="1">
    <citation type="journal article" date="2011" name="Proc. Natl. Acad. Sci. U.S.A.">
        <title>Evolutionary erosion of yeast sex chromosomes by mating-type switching accidents.</title>
        <authorList>
            <person name="Gordon J.L."/>
            <person name="Armisen D."/>
            <person name="Proux-Wera E."/>
            <person name="Oheigeartaigh S.S."/>
            <person name="Byrne K.P."/>
            <person name="Wolfe K.H."/>
        </authorList>
    </citation>
    <scope>NUCLEOTIDE SEQUENCE [LARGE SCALE GENOMIC DNA]</scope>
    <source>
        <strain evidence="9">ATCC 22294 / BCRC 22015 / CBS 2517 / CECT 1963 / NBRC 1671 / NRRL Y-8276</strain>
    </source>
</reference>
<evidence type="ECO:0000256" key="1">
    <source>
        <dbReference type="ARBA" id="ARBA00023125"/>
    </source>
</evidence>
<evidence type="ECO:0000256" key="4">
    <source>
        <dbReference type="PROSITE-ProRule" id="PRU00108"/>
    </source>
</evidence>
<dbReference type="CDD" id="cd00086">
    <property type="entry name" value="homeodomain"/>
    <property type="match status" value="1"/>
</dbReference>
<evidence type="ECO:0000259" key="7">
    <source>
        <dbReference type="PROSITE" id="PS50071"/>
    </source>
</evidence>
<proteinExistence type="predicted"/>
<dbReference type="PANTHER" id="PTHR24324">
    <property type="entry name" value="HOMEOBOX PROTEIN HHEX"/>
    <property type="match status" value="1"/>
</dbReference>
<organism evidence="8 9">
    <name type="scientific">Kazachstania africana (strain ATCC 22294 / BCRC 22015 / CBS 2517 / CECT 1963 / NBRC 1671 / NRRL Y-8276)</name>
    <name type="common">Yeast</name>
    <name type="synonym">Kluyveromyces africanus</name>
    <dbReference type="NCBI Taxonomy" id="1071382"/>
    <lineage>
        <taxon>Eukaryota</taxon>
        <taxon>Fungi</taxon>
        <taxon>Dikarya</taxon>
        <taxon>Ascomycota</taxon>
        <taxon>Saccharomycotina</taxon>
        <taxon>Saccharomycetes</taxon>
        <taxon>Saccharomycetales</taxon>
        <taxon>Saccharomycetaceae</taxon>
        <taxon>Kazachstania</taxon>
    </lineage>
</organism>
<dbReference type="AlphaFoldDB" id="H2AT51"/>
<feature type="compositionally biased region" description="Polar residues" evidence="6">
    <location>
        <begin position="293"/>
        <end position="302"/>
    </location>
</feature>